<gene>
    <name evidence="2" type="ORF">Pla8534_46660</name>
</gene>
<sequence length="387" mass="40950">MPGIFKQAVGVALLLAALLVQPGCKTMPLDRAALPIWPASEKDEAKKDLKPIDTPSRMAVVWTDAVYNAPGKTPIRGFGGRIYFYNDKNLDVRVEGELVVYAYDDLQAPGTTSRPTRKYVFRPEQFASHYSETQLGASYSVWIPWDAVGSPQMELSLLPVFRGADGKVVMGHQALHVLPGPQPEMVEFGQASPTSGRKAPVTGGVRQVAYLDAAAPKEPTSARQMRTTTIQAPASLRQKMLATPAAPAAEYSAPTGPTASVLTPRHQTTTVTHTQAAAPGGYAPASGNYAPAPGGNPPAMGAYAQPNGQQVTPGNPYAGSGQGAGSPAPIRPAPTPAPRPEPWHPPDPRENRFVRPRFQSQPAATSMQPYTPPAGTAFPPHPGMTGS</sequence>
<evidence type="ECO:0000256" key="1">
    <source>
        <dbReference type="SAM" id="MobiDB-lite"/>
    </source>
</evidence>
<dbReference type="KEGG" id="lcre:Pla8534_46660"/>
<dbReference type="OrthoDB" id="282702at2"/>
<dbReference type="AlphaFoldDB" id="A0A518DYD8"/>
<reference evidence="2 3" key="1">
    <citation type="submission" date="2019-02" db="EMBL/GenBank/DDBJ databases">
        <title>Deep-cultivation of Planctomycetes and their phenomic and genomic characterization uncovers novel biology.</title>
        <authorList>
            <person name="Wiegand S."/>
            <person name="Jogler M."/>
            <person name="Boedeker C."/>
            <person name="Pinto D."/>
            <person name="Vollmers J."/>
            <person name="Rivas-Marin E."/>
            <person name="Kohn T."/>
            <person name="Peeters S.H."/>
            <person name="Heuer A."/>
            <person name="Rast P."/>
            <person name="Oberbeckmann S."/>
            <person name="Bunk B."/>
            <person name="Jeske O."/>
            <person name="Meyerdierks A."/>
            <person name="Storesund J.E."/>
            <person name="Kallscheuer N."/>
            <person name="Luecker S."/>
            <person name="Lage O.M."/>
            <person name="Pohl T."/>
            <person name="Merkel B.J."/>
            <person name="Hornburger P."/>
            <person name="Mueller R.-W."/>
            <person name="Bruemmer F."/>
            <person name="Labrenz M."/>
            <person name="Spormann A.M."/>
            <person name="Op den Camp H."/>
            <person name="Overmann J."/>
            <person name="Amann R."/>
            <person name="Jetten M.S.M."/>
            <person name="Mascher T."/>
            <person name="Medema M.H."/>
            <person name="Devos D.P."/>
            <person name="Kaster A.-K."/>
            <person name="Ovreas L."/>
            <person name="Rohde M."/>
            <person name="Galperin M.Y."/>
            <person name="Jogler C."/>
        </authorList>
    </citation>
    <scope>NUCLEOTIDE SEQUENCE [LARGE SCALE GENOMIC DNA]</scope>
    <source>
        <strain evidence="2 3">Pla85_3_4</strain>
    </source>
</reference>
<name>A0A518DYD8_9BACT</name>
<feature type="compositionally biased region" description="Pro residues" evidence="1">
    <location>
        <begin position="329"/>
        <end position="340"/>
    </location>
</feature>
<feature type="compositionally biased region" description="Basic and acidic residues" evidence="1">
    <location>
        <begin position="341"/>
        <end position="353"/>
    </location>
</feature>
<feature type="region of interest" description="Disordered" evidence="1">
    <location>
        <begin position="240"/>
        <end position="387"/>
    </location>
</feature>
<feature type="compositionally biased region" description="Low complexity" evidence="1">
    <location>
        <begin position="242"/>
        <end position="254"/>
    </location>
</feature>
<accession>A0A518DYD8</accession>
<evidence type="ECO:0000313" key="3">
    <source>
        <dbReference type="Proteomes" id="UP000317648"/>
    </source>
</evidence>
<keyword evidence="3" id="KW-1185">Reference proteome</keyword>
<evidence type="ECO:0000313" key="2">
    <source>
        <dbReference type="EMBL" id="QDU96844.1"/>
    </source>
</evidence>
<protein>
    <submittedName>
        <fullName evidence="2">Uncharacterized protein</fullName>
    </submittedName>
</protein>
<dbReference type="RefSeq" id="WP_145055507.1">
    <property type="nucleotide sequence ID" value="NZ_CP036433.1"/>
</dbReference>
<dbReference type="EMBL" id="CP036433">
    <property type="protein sequence ID" value="QDU96844.1"/>
    <property type="molecule type" value="Genomic_DNA"/>
</dbReference>
<feature type="compositionally biased region" description="Low complexity" evidence="1">
    <location>
        <begin position="266"/>
        <end position="304"/>
    </location>
</feature>
<organism evidence="2 3">
    <name type="scientific">Lignipirellula cremea</name>
    <dbReference type="NCBI Taxonomy" id="2528010"/>
    <lineage>
        <taxon>Bacteria</taxon>
        <taxon>Pseudomonadati</taxon>
        <taxon>Planctomycetota</taxon>
        <taxon>Planctomycetia</taxon>
        <taxon>Pirellulales</taxon>
        <taxon>Pirellulaceae</taxon>
        <taxon>Lignipirellula</taxon>
    </lineage>
</organism>
<proteinExistence type="predicted"/>
<dbReference type="Proteomes" id="UP000317648">
    <property type="component" value="Chromosome"/>
</dbReference>
<feature type="compositionally biased region" description="Polar residues" evidence="1">
    <location>
        <begin position="358"/>
        <end position="369"/>
    </location>
</feature>